<dbReference type="InterPro" id="IPR046805">
    <property type="entry name" value="Tra1_ring"/>
</dbReference>
<dbReference type="InterPro" id="IPR012328">
    <property type="entry name" value="Chalcone/stilbene_synt_C"/>
</dbReference>
<feature type="domain" description="PI3K/PI4K catalytic" evidence="4">
    <location>
        <begin position="4193"/>
        <end position="4533"/>
    </location>
</feature>
<dbReference type="InParanoid" id="F0YHH3"/>
<dbReference type="PANTHER" id="PTHR31561">
    <property type="entry name" value="3-KETOACYL-COA SYNTHASE"/>
    <property type="match status" value="1"/>
</dbReference>
<feature type="coiled-coil region" evidence="2">
    <location>
        <begin position="238"/>
        <end position="272"/>
    </location>
</feature>
<dbReference type="Pfam" id="PF20206">
    <property type="entry name" value="Tra1_ring"/>
    <property type="match status" value="1"/>
</dbReference>
<evidence type="ECO:0000313" key="7">
    <source>
        <dbReference type="Proteomes" id="UP000002729"/>
    </source>
</evidence>
<evidence type="ECO:0000313" key="6">
    <source>
        <dbReference type="EMBL" id="EGB05476.1"/>
    </source>
</evidence>
<dbReference type="InterPro" id="IPR012392">
    <property type="entry name" value="3-ktacl-CoA_syn"/>
</dbReference>
<dbReference type="KEGG" id="aaf:AURANDRAFT_72240"/>
<dbReference type="Proteomes" id="UP000002729">
    <property type="component" value="Unassembled WGS sequence"/>
</dbReference>
<dbReference type="eggNOG" id="KOG0889">
    <property type="taxonomic scope" value="Eukaryota"/>
</dbReference>
<keyword evidence="7" id="KW-1185">Reference proteome</keyword>
<dbReference type="PROSITE" id="PS50290">
    <property type="entry name" value="PI3_4_KINASE_3"/>
    <property type="match status" value="1"/>
</dbReference>
<evidence type="ECO:0000256" key="2">
    <source>
        <dbReference type="SAM" id="Coils"/>
    </source>
</evidence>
<evidence type="ECO:0000256" key="1">
    <source>
        <dbReference type="ARBA" id="ARBA00007234"/>
    </source>
</evidence>
<dbReference type="Pfam" id="PF00454">
    <property type="entry name" value="PI3_PI4_kinase"/>
    <property type="match status" value="1"/>
</dbReference>
<dbReference type="OrthoDB" id="5570127at2759"/>
<dbReference type="Gene3D" id="3.40.47.10">
    <property type="match status" value="2"/>
</dbReference>
<dbReference type="InterPro" id="IPR013601">
    <property type="entry name" value="FAE1_typ3_polyketide_synth"/>
</dbReference>
<feature type="coiled-coil region" evidence="2">
    <location>
        <begin position="365"/>
        <end position="392"/>
    </location>
</feature>
<comment type="similarity">
    <text evidence="1">Belongs to the PI3/PI4-kinase family. TRA1 subfamily.</text>
</comment>
<keyword evidence="2" id="KW-0175">Coiled coil</keyword>
<organism evidence="7">
    <name type="scientific">Aureococcus anophagefferens</name>
    <name type="common">Harmful bloom alga</name>
    <dbReference type="NCBI Taxonomy" id="44056"/>
    <lineage>
        <taxon>Eukaryota</taxon>
        <taxon>Sar</taxon>
        <taxon>Stramenopiles</taxon>
        <taxon>Ochrophyta</taxon>
        <taxon>Pelagophyceae</taxon>
        <taxon>Pelagomonadales</taxon>
        <taxon>Pelagomonadaceae</taxon>
        <taxon>Aureococcus</taxon>
    </lineage>
</organism>
<dbReference type="GeneID" id="20228615"/>
<dbReference type="Pfam" id="PF02259">
    <property type="entry name" value="FAT"/>
    <property type="match status" value="1"/>
</dbReference>
<dbReference type="InterPro" id="IPR046807">
    <property type="entry name" value="Tra1_central"/>
</dbReference>
<dbReference type="GO" id="GO:0016020">
    <property type="term" value="C:membrane"/>
    <property type="evidence" value="ECO:0007669"/>
    <property type="project" value="InterPro"/>
</dbReference>
<evidence type="ECO:0008006" key="8">
    <source>
        <dbReference type="Google" id="ProtNLM"/>
    </source>
</evidence>
<dbReference type="Pfam" id="PF02797">
    <property type="entry name" value="Chal_sti_synt_C"/>
    <property type="match status" value="1"/>
</dbReference>
<dbReference type="GO" id="GO:0016747">
    <property type="term" value="F:acyltransferase activity, transferring groups other than amino-acyl groups"/>
    <property type="evidence" value="ECO:0007669"/>
    <property type="project" value="InterPro"/>
</dbReference>
<evidence type="ECO:0000259" key="5">
    <source>
        <dbReference type="PROSITE" id="PS51189"/>
    </source>
</evidence>
<dbReference type="InterPro" id="IPR016024">
    <property type="entry name" value="ARM-type_fold"/>
</dbReference>
<dbReference type="Gene3D" id="1.10.1070.11">
    <property type="entry name" value="Phosphatidylinositol 3-/4-kinase, catalytic domain"/>
    <property type="match status" value="1"/>
</dbReference>
<dbReference type="SUPFAM" id="SSF53901">
    <property type="entry name" value="Thiolase-like"/>
    <property type="match status" value="2"/>
</dbReference>
<reference evidence="6 7" key="1">
    <citation type="journal article" date="2011" name="Proc. Natl. Acad. Sci. U.S.A.">
        <title>Niche of harmful alga Aureococcus anophagefferens revealed through ecogenomics.</title>
        <authorList>
            <person name="Gobler C.J."/>
            <person name="Berry D.L."/>
            <person name="Dyhrman S.T."/>
            <person name="Wilhelm S.W."/>
            <person name="Salamov A."/>
            <person name="Lobanov A.V."/>
            <person name="Zhang Y."/>
            <person name="Collier J.L."/>
            <person name="Wurch L.L."/>
            <person name="Kustka A.B."/>
            <person name="Dill B.D."/>
            <person name="Shah M."/>
            <person name="VerBerkmoes N.C."/>
            <person name="Kuo A."/>
            <person name="Terry A."/>
            <person name="Pangilinan J."/>
            <person name="Lindquist E.A."/>
            <person name="Lucas S."/>
            <person name="Paulsen I.T."/>
            <person name="Hattenrath-Lehmann T.K."/>
            <person name="Talmage S.C."/>
            <person name="Walker E.A."/>
            <person name="Koch F."/>
            <person name="Burson A.M."/>
            <person name="Marcoval M.A."/>
            <person name="Tang Y.Z."/>
            <person name="Lecleir G.R."/>
            <person name="Coyne K.J."/>
            <person name="Berg G.M."/>
            <person name="Bertrand E.M."/>
            <person name="Saito M.A."/>
            <person name="Gladyshev V.N."/>
            <person name="Grigoriev I.V."/>
        </authorList>
    </citation>
    <scope>NUCLEOTIDE SEQUENCE [LARGE SCALE GENOMIC DNA]</scope>
    <source>
        <strain evidence="7">CCMP 1984</strain>
    </source>
</reference>
<evidence type="ECO:0000256" key="3">
    <source>
        <dbReference type="SAM" id="MobiDB-lite"/>
    </source>
</evidence>
<dbReference type="InterPro" id="IPR011009">
    <property type="entry name" value="Kinase-like_dom_sf"/>
</dbReference>
<dbReference type="InterPro" id="IPR003151">
    <property type="entry name" value="PIK-rel_kinase_FAT"/>
</dbReference>
<gene>
    <name evidence="6" type="ORF">AURANDRAFT_72240</name>
</gene>
<dbReference type="RefSeq" id="XP_009039858.1">
    <property type="nucleotide sequence ID" value="XM_009041610.1"/>
</dbReference>
<dbReference type="InterPro" id="IPR014009">
    <property type="entry name" value="PIK_FAT"/>
</dbReference>
<feature type="region of interest" description="Disordered" evidence="3">
    <location>
        <begin position="562"/>
        <end position="585"/>
    </location>
</feature>
<dbReference type="InterPro" id="IPR036940">
    <property type="entry name" value="PI3/4_kinase_cat_sf"/>
</dbReference>
<feature type="region of interest" description="Disordered" evidence="3">
    <location>
        <begin position="1"/>
        <end position="36"/>
    </location>
</feature>
<dbReference type="CDD" id="cd00831">
    <property type="entry name" value="CHS_like"/>
    <property type="match status" value="1"/>
</dbReference>
<evidence type="ECO:0000259" key="4">
    <source>
        <dbReference type="PROSITE" id="PS50290"/>
    </source>
</evidence>
<dbReference type="SUPFAM" id="SSF56112">
    <property type="entry name" value="Protein kinase-like (PK-like)"/>
    <property type="match status" value="1"/>
</dbReference>
<dbReference type="EMBL" id="GL833141">
    <property type="protein sequence ID" value="EGB05476.1"/>
    <property type="molecule type" value="Genomic_DNA"/>
</dbReference>
<dbReference type="InterPro" id="IPR000403">
    <property type="entry name" value="PI3/4_kinase_cat_dom"/>
</dbReference>
<name>F0YHH3_AURAN</name>
<dbReference type="SMART" id="SM00146">
    <property type="entry name" value="PI3Kc"/>
    <property type="match status" value="1"/>
</dbReference>
<dbReference type="Pfam" id="PF08392">
    <property type="entry name" value="FAE1_CUT1_RppA"/>
    <property type="match status" value="1"/>
</dbReference>
<proteinExistence type="inferred from homology"/>
<feature type="region of interest" description="Disordered" evidence="3">
    <location>
        <begin position="1264"/>
        <end position="1287"/>
    </location>
</feature>
<accession>F0YHH3</accession>
<dbReference type="InterPro" id="IPR016039">
    <property type="entry name" value="Thiolase-like"/>
</dbReference>
<dbReference type="Pfam" id="PF20175">
    <property type="entry name" value="Tra1_central"/>
    <property type="match status" value="1"/>
</dbReference>
<dbReference type="SUPFAM" id="SSF48371">
    <property type="entry name" value="ARM repeat"/>
    <property type="match status" value="3"/>
</dbReference>
<feature type="region of interest" description="Disordered" evidence="3">
    <location>
        <begin position="2990"/>
        <end position="3020"/>
    </location>
</feature>
<feature type="compositionally biased region" description="Polar residues" evidence="3">
    <location>
        <begin position="8"/>
        <end position="27"/>
    </location>
</feature>
<feature type="domain" description="FAT" evidence="5">
    <location>
        <begin position="3507"/>
        <end position="3978"/>
    </location>
</feature>
<sequence>MRALHFSEGSSSASPRAWSCCSTTGRKTSWADKGSGSAKKRDALWYLKNIESHALMYHHRPGRKVAMVCDDNGDGVYWTGYVRNAKAPKAKAGSVAYIICFPDYPGAEELANGLALADELGSAGTWRSTVHNLIHVATLEQERAKKHEKIMQDFITEARFQAALLLKANASELKVAMRKMQAAILRVKSSTYSRDEIHRLLRHQRIETNSETGAVKFGFPCESFHTSLAEVSSHSNLSQKMEAHMADTKDKHRSLEDRLAIVEDRIRRLESVRSGLHSEKTIFPPDAMCTSKQNVLRPVRTVETNGESHNSREPTEPPIAMELSTPILGLKVVKEPAVAASSDSTLREFDLHRISEQGSRTMLKVQEQQMQLDGLLNQLRSLDEAISNIAEKLSSRNNANAIDHFTEVDTRLQSLAEQVVQLIGGEHARVTQTERKVADLTDSYSRVDQESKALREQLMRQQQHTSLQIEEIFDSIQVERQLLLGELRRHQDLYRDMLCEYTLLLHDNFKAARQSDRRNSDSLSLDCCDKFNHSPLSLPMRGGRRAMTSGAMLLENLKLKEENSRLKSKQQASRTEDQRLSAGYSGNISSRARESLCSCAHSRRFGSLMRPIPPCPRAFCCQESQPYWGQVCARRVGGPTGRWGRDHSKMNLVRGRGDAAPPRAHSNHKLNFEQTARRLIATNIADALRCATDIRERIEIVHTSEYANFLRYLFPAFRNVLLHSSSATSARADETGTRFRHVILEILNRLPNNEVLRPYAPELLRVATETLSRDSEENALTCLRIIFDLHKNFRPALEGEVQSFLDLVQRIYRLLPTSINKAFAFSLQPAHLSKPKSTSRRIQIAYSCPHPSPLGITSEVISISNQLPGTSVLHRQTPVMACDAYLNPTLRIPSSKLASSPGLMPEGIVSTGSARTSTIQSVLQGLDSFKVLTECPLIVMLLFQLYPKYIQDNIPLLTPLMMGGLALRAPLAAYKLQRERYREFVACQVKTLSFLTYLLRGFSELMKPYEEAISKAVIALMIACPGDAVATRKELLVATRHILATEFRRGFYRHVDTLLDEKVLIGLGRPSRDALRPLAFSTLADLVHHVRAELNLSQLSRVVLLFSRNLHDPRLPLNVQTTSVRLLLNLVDFVFHNRDADISKGQRLLVHILQTLVSKFDTLRFLIHKIGCDNSSLDTCCDSNCRPGRHKTVEGSTDKPGSRHQNLYLGCSSVVLPAKIESMADVKPLIQMLIRGLKTVMWCISHYQQSQRSGEVPKKINITPEDRQPRSVAIESRPRPTARKQPHVLSQNEAEYISLFFYWGLLCCRAISSSCELQEFELKEVLDNFAGAFTVLDSFNFRSTVGQHIPMLFDAMLGSSALLAIAQTLLANSNVSATFADILVGFLVRKLSNLSSFQFPHENPSPRLVPSKIFDNGTYPTSTTKIAPCFGASTLLRLLRIILGSVALFPKNEVVLRGQLRKLIIACLQHAAATNNPIAYFFLLRSIFRSVSSCVSSRGVHSELGDIAPSILKVLFQLRLRTKGASTAHFILTELCMTVPMSLAAQVPFIPRLLPLLVEALQAISGDLPSLALRTLEYFLDHLGSSRTCSLLAGQPRLQYMMLIGVCSHLKPAPYTLGTIALRILGKLGGRNRHFLALIGDSLPDLSQRREVHIETNASLTHNSKTNHVKHNLAIFSPISSLRLLMKWRAVPCSTHSVNIQDAYSVGSWFALDIDNYLTDACELFNSLVRLNFLEHNSVQSSFQSYPPLLLRYQKMCFRLLASGLCSLFDLPAEAKIPKYECNKPQRKQQVDFYNCKVMEARVCDFANIRLCQLLYSVVCAAAHRMLEAEATPLLRAFAFLFAMLTHYTPTSSTEFLSRRNQDCEEQLGKVKLQHAHGKKHFQAPGDGKLSIHSFTSTLLEAITDSCSLVASTALGSLKFHLGCIYSLELRSLPAPRSILITDLITRICLSLSEWEIKSRRSVCQTLYELLATFGHAWARPNKDVLAAALISALDDEADITLLTHGGIIQTLHALLQISHNTMDETRLVNVFVRELSNKAAAARLGAQSGLIELNRQAKLPELSSQILKPIAASSAHILAKCHLGLSAPIDCTIGALDALSFMLSLHPPAILPNPGLHSNLLNILEKERHCLPAHYALWSLQPNCYLGWMSKSATFSFVLNHSILCLGKSSACSRTDYLRAMALRALHASIRAAKSVAMTAVSKVPSEHARAKFNEVLLSSLPLNHLRKTLDLALESARIDDAYILNLTSTSLLCEVLALRQLPLMNACSAYVRQSLDAVNQGSATLQFLSSFERMISLPVLDEIQSLEIARCLLNHLQEFCNPDGLKGMRSWIANPPLELAAKLLHLISRLLTCGHESTECVSTFLKSVVCTVLQLEAVLSKYFDQDVQGIKTPVNTMHLLSPLSAANFGLIRLGPSPFRFALAQFLSCHATAATHYFFNLTNIVNPEHISLLSFVVSVREAAELRMRVMSSDGIELLLNAAFRRPISSITQRSRVHERMKHSHPAILFTWQDKHQLIPDLEALNSRPAAKLANRSSFADGSSLPRLSFEERVEKKDQPVGLTSVHVRPVDSSVSVRESSVEVDQRLPASILNADTAHDQMAKSKSKEAQFYGLKLIMALYHLDIHLFSRHKLAGHCIIMLWRAHMLRADERATNSELTSQMQDELILRCHKETFLMIQGMIGYCRSYQEDVHVLFDMLSVFMMQSPVDFTFLKDFYREEVAVIWEPRNKQKLMLLFLRALVDYHVAMDLKVVALRLVVTPMLITTFTGARKLDTPQTIMEAGLESTRVVDSDMLALFMRSALDTANRQTRHYSEALRVELLKLTTVLIEHLGQELVEHRKDLIKFAWNHLKSDDSLSKQWAYVNVYHWVYVALLRTFQPEARELVKVALDILIPALPKRLPMADFIKAIKWTKKIMYEEGHALAQLVHMWQLVVRHPTLFYPYRSQFMPQMVNSLNRLGLPPNCPVENRQLAVALADLILNWESQRLDDSKPRNAPSTVGSQLLPEKKPVSPGHSTRPVPALSEDEFHLTMTMIEMVANFLVRLALFASDNKEPAVQRLAPRCLFLFKTTIEAWPNVHIRFSYFEKLIATSNTRLDLGANDSPYSPTLLATCLDVIHITLGVAQIFLRHHLNSIQKCGALEPPTCYATPVMSVLARAIKSRLSLSETEQVQGETVQGGSAITALCTCILLLAQAVTDNIIVGIRRELVVLVPSIELLLCVSKLASIWLTNQYRTACSYISERRETLQQFIEPLKELIHAHLRLAERVWEDLLPQVCHVVEGDQRHTWEVALTDAIFNQVTAVYHQPRLKVPSLLLGDERSVELINMAHYYETNHNFSVARFSPASSGAHSCFLFDSMETIIPPPNVPRTLLRACYDLLPKCLATSKNNSKPLGLLRATASKYNCRHEALYMMEEAVIAQQNFSSCSSSHNPRISGALMFSELMEADLRARAINDSCTHPMSSVAFALRCYGFIPQAQEVFFKNMIESLSHEAQHEVWVETSTSGFSFEADVWCDEWLACARDMSQWALLVDLLKQPSARSPVSTILQTPGLLLEAAWKIYKWNDVRQELSAGSQHSGHNGHALKVTGPKTKLLETRLAIVDGRYSDVEQLCSECIQLALNSWCNLPRPRLGLATHDPLLHLFHELIEVHESGQLLNEAIQHSRALTYPDLRTVAHTWRDRLPNEWDSISDWDDVMRWRAHVFQSVQKAFVSWGTADHISELHDAPWTVAMLTRVARKQGLVQAIQTIKHASDANGTCNDLRMNVSDAFSKLRERILAYDTKDGLVKCNNAGHEARTRAQAGLYLIKNTAIDLFNTEQRSELLRLKALYQGVLGQYRDAHSTFSAATNACNTYGRAWYSWGALCDANSAIEVSSNSFRHLVQNSFTCYLAAVECGYAHAFVSGMARILCLLRLDGQHLDLAEKFHARIHNIPITAWVPWIPQLLVMLDVNHIQHVICSLTACLPQAVYYSLQPQLLPNINRASELSRLHAHQVITHFRFSSAKLAAEMDILSGEIILGVRPSPTEELLHLLFVILTQCHNTSIEVECEGPCEVYQLLHKVSVRYTHQLQYDVFDNHDMWGKVPASEHVASKLVERNAIRTSANHADLASPQSLTGRLQSWSRVLASHLNRVLTYKNPYSICSTLSKLQYEQEDPECCQSRLAVAQFLEIPGQYTNSFGTLRPELHLPLLKFEAHANIRIRRGRVMRRLRFVADEGRVQAFVSSVKSKNHAFVNERVCQFFGIVDVALTQCSEAQRRRLRVSPMGLVRFASNIQLTEDRWSWTNLHEVNESRLSILGKTRDSLASPGGMRVEPLVSKLRSLDRSLHEAEDSARKALYNRICSNNVDADTFCKHVSASLEGIEAVWTYRRTFATQLAVPSILGFILAVGNRAAHTAIFCQYSGRVCAADFHPCISSASSYPEPHLSEMPFRLTRNIERVLQPFLFNGVFKSSLGSISFALQHTLEPGGFLEPYVYLYLGDERTDVSSQNHKCLYHGPKKSGIPYCGQQVIVLQLLVRALLKLYSSDMVVSASSIRDMSTDEKLPRADSDGSLASIDDATNHAEYKVRRSRLIGMVNWWHVAMTFYPRGTSHVLVTLLCYLASQITFDVLTIGPNVPIEIALGVLRELPPALLDMSWRSTLLGLCLVWYLARHHHPVYLVDFVTFEPPESWRLTHDELMTCMRRQRCFTEESIAFLKRILDKSGTGQRTAWPPGITRCLRDESKTADQSVEAARKESETVICDVVQSCLQRTGTLPTEVDILIVNCSLFSPTPSLCAMIMNRFKMCENVMAYNLSGMGCSASLIGIELAQNVLRSHPNKIALVVSTENLTQNLYHGNERSMLLQNTLFRCGGAAMLLSNKWRDGQRAKFKLLHVVRTQSTGNEAYDAVYECQDASGEHGVKLDRNIVNIAGHTMEKNFTILGPYVLPLSEQMRVAYALAKKKLCKYLCKALRLHKEESPSRMTGILSRWIPAKIPAYVPDFKRGIDHWCIHAGGRAVVDGVAKNLKLQPEHAEPSKYALFHYGNTSSSSIWYEMDYVRKVQNPKKGHRILQVAFGSGFKCNSAVWLCLHE</sequence>
<protein>
    <recommendedName>
        <fullName evidence="8">Non-specific serine/threonine protein kinase</fullName>
    </recommendedName>
</protein>
<dbReference type="PROSITE" id="PS51189">
    <property type="entry name" value="FAT"/>
    <property type="match status" value="1"/>
</dbReference>
<dbReference type="GO" id="GO:0006633">
    <property type="term" value="P:fatty acid biosynthetic process"/>
    <property type="evidence" value="ECO:0007669"/>
    <property type="project" value="InterPro"/>
</dbReference>